<evidence type="ECO:0000313" key="2">
    <source>
        <dbReference type="Proteomes" id="UP000322667"/>
    </source>
</evidence>
<organism evidence="1 2">
    <name type="scientific">Gossypium tomentosum</name>
    <name type="common">Hawaiian cotton</name>
    <name type="synonym">Gossypium sandvicense</name>
    <dbReference type="NCBI Taxonomy" id="34277"/>
    <lineage>
        <taxon>Eukaryota</taxon>
        <taxon>Viridiplantae</taxon>
        <taxon>Streptophyta</taxon>
        <taxon>Embryophyta</taxon>
        <taxon>Tracheophyta</taxon>
        <taxon>Spermatophyta</taxon>
        <taxon>Magnoliopsida</taxon>
        <taxon>eudicotyledons</taxon>
        <taxon>Gunneridae</taxon>
        <taxon>Pentapetalae</taxon>
        <taxon>rosids</taxon>
        <taxon>malvids</taxon>
        <taxon>Malvales</taxon>
        <taxon>Malvaceae</taxon>
        <taxon>Malvoideae</taxon>
        <taxon>Gossypium</taxon>
    </lineage>
</organism>
<proteinExistence type="predicted"/>
<reference evidence="1 2" key="1">
    <citation type="submission" date="2019-07" db="EMBL/GenBank/DDBJ databases">
        <title>WGS assembly of Gossypium tomentosum.</title>
        <authorList>
            <person name="Chen Z.J."/>
            <person name="Sreedasyam A."/>
            <person name="Ando A."/>
            <person name="Song Q."/>
            <person name="De L."/>
            <person name="Hulse-Kemp A."/>
            <person name="Ding M."/>
            <person name="Ye W."/>
            <person name="Kirkbride R."/>
            <person name="Jenkins J."/>
            <person name="Plott C."/>
            <person name="Lovell J."/>
            <person name="Lin Y.-M."/>
            <person name="Vaughn R."/>
            <person name="Liu B."/>
            <person name="Li W."/>
            <person name="Simpson S."/>
            <person name="Scheffler B."/>
            <person name="Saski C."/>
            <person name="Grover C."/>
            <person name="Hu G."/>
            <person name="Conover J."/>
            <person name="Carlson J."/>
            <person name="Shu S."/>
            <person name="Boston L."/>
            <person name="Williams M."/>
            <person name="Peterson D."/>
            <person name="Mcgee K."/>
            <person name="Jones D."/>
            <person name="Wendel J."/>
            <person name="Stelly D."/>
            <person name="Grimwood J."/>
            <person name="Schmutz J."/>
        </authorList>
    </citation>
    <scope>NUCLEOTIDE SEQUENCE [LARGE SCALE GENOMIC DNA]</scope>
    <source>
        <strain evidence="1">7179.01</strain>
    </source>
</reference>
<dbReference type="Proteomes" id="UP000322667">
    <property type="component" value="Chromosome A07"/>
</dbReference>
<gene>
    <name evidence="1" type="ORF">ES332_A07G189000v1</name>
</gene>
<accession>A0A5D2PXM4</accession>
<dbReference type="EMBL" id="CM017616">
    <property type="protein sequence ID" value="TYI19780.1"/>
    <property type="molecule type" value="Genomic_DNA"/>
</dbReference>
<keyword evidence="2" id="KW-1185">Reference proteome</keyword>
<protein>
    <submittedName>
        <fullName evidence="1">Uncharacterized protein</fullName>
    </submittedName>
</protein>
<evidence type="ECO:0000313" key="1">
    <source>
        <dbReference type="EMBL" id="TYI19780.1"/>
    </source>
</evidence>
<name>A0A5D2PXM4_GOSTO</name>
<sequence>MGLIGGPFLNKENSYTLKIQNPQTQKKSLSLKKFGNFNGRWIKIQIDFKIRTIELDRKRIKLQILLGKRGFVQ</sequence>
<dbReference type="AlphaFoldDB" id="A0A5D2PXM4"/>